<dbReference type="SUPFAM" id="SSF52540">
    <property type="entry name" value="P-loop containing nucleoside triphosphate hydrolases"/>
    <property type="match status" value="1"/>
</dbReference>
<dbReference type="Proteomes" id="UP001189429">
    <property type="component" value="Unassembled WGS sequence"/>
</dbReference>
<dbReference type="InterPro" id="IPR027417">
    <property type="entry name" value="P-loop_NTPase"/>
</dbReference>
<name>A0ABN9X7Z6_9DINO</name>
<sequence>MTAAGSQASYQDLLQSELDALLGSGDEGAAAAAARAEPPSKKTKFCAAVSIKCDETTWAAYVRKKKEMIPQGRACRDCMQLLLDVWPGVSWGDHATKYTANIDDHKTKVDMAKEIKLKKIEAPFNQAEVRSTETVGSYLYWDGIVLDSDQFTKKFLHTHEGIPDVMEISLNRNLDGTEEKAFVFQDPDQPYRKIRFFSQCDLSKSIGLLPAEKHLVDGQARAKFDSQMKLDVGARIQQLRGNQFANLPTLQAIEENVRKVKADEDSKKNKDLEQMKQWEERRREKKAAGEELDDIGKELFESSSEASDEGQVVTTTHVPKEQGNAKTLAGKSKKGASSGAAAARASVAGSVAGDLGGIEELEIQSGGLSGSKTVVSMNTARSPAKGDAPSDPKGAVEYWMNRVDIDDILRTGAKLGKDIFQAGKKAMQEHPKAGRSAERHCRVARLAVNLNKEHLPKMKVAELKQHLKELISYKIVLPQSHQLLVCATKENELRQSPSFAGFAENSDFFELLRLDGITSTGGSSGEGNEQPPPQHSQQQVMPTASESKFDPMEPKLSEVDGIDLRSAVSFIDEKYISGKMLSALMAKNHKAALDIAEACAKVLATASDGEVISSASIACRCVIAIFHSSPGVQRSTKDDVNIVLDSTASGAISDGAGVKRDEDYFNVFKEVLEENYSKKIGEFFKFTIAEQTHLPELTAICNIVEPENLDAINQALKKLPVLTQTCRAGATSELETKTLAAIQGRKLLCVNAPDSTTLDYFEGFMNTVKLAIENMPQKVDELVAIRTEIATLLQNRSKSHRLKHLGENLKVATAARNLTGAWENCKGIELPQSGEYPIDEAIPKIIAGARVNVVSSSIEAFEDVDECIKKLEGRTSISKNIKDEFELYRLAVMMKKHRGMTGALNANSPQLPAVAKIIAASLKSWNDMRPQFEITESKGADDTSMVIENFKTFDAEVTEHTKVVKACGMQFADDALRKLDSFSEQLQPAVDNAKWKEGLDSAANLEVLIAAATEKGMWSMNAETIYKHIQKMMTGLVEYNAIVDQYDIDQEQNEDAATQKHLKDLKETMTTATICRMEGRLMKIFEKRSAVDGAEKSKRFQQLINKELKTLADASIDAQLMHPTINEMVSSSMSTCWGQTYTNPFMMWGKSGKPGKAPIGSGEPYKRHSATLRPGRLASGQSRPQGCDRDEARAAASEGGGGPRRLLELLAAVLGPPASCSGGGEGGQQCNKALVFCMTKKFADGLVDRLGAAGWPAAAVHGNKAQKERLWNLEEFASGESRVLVATDVLGRGLDIPQVTHVFIYDFPHSVEEYAHRIGRTARGVDGRGDAVAFFEFVPSLPDLATELIDSLEAAEQPVPGELRQLAADVASGALARRDEEAWRAAAKRAPARGGTAHWDAGSDAELPMATDTELGQDWHAGGQRSWLLCAGGGDAATGWLVFHSEGRLRTDAGEGKWRLTDAGRMVVEVGDGGPGALRDELQLHLRWGGRRRENFSSADGTSRLTGWVTKSKQYRYETPA</sequence>
<comment type="caution">
    <text evidence="3">The sequence shown here is derived from an EMBL/GenBank/DDBJ whole genome shotgun (WGS) entry which is preliminary data.</text>
</comment>
<feature type="region of interest" description="Disordered" evidence="1">
    <location>
        <begin position="520"/>
        <end position="551"/>
    </location>
</feature>
<gene>
    <name evidence="3" type="ORF">PCOR1329_LOCUS74270</name>
</gene>
<proteinExistence type="predicted"/>
<dbReference type="Pfam" id="PF00271">
    <property type="entry name" value="Helicase_C"/>
    <property type="match status" value="1"/>
</dbReference>
<dbReference type="PROSITE" id="PS51194">
    <property type="entry name" value="HELICASE_CTER"/>
    <property type="match status" value="1"/>
</dbReference>
<feature type="region of interest" description="Disordered" evidence="1">
    <location>
        <begin position="261"/>
        <end position="290"/>
    </location>
</feature>
<dbReference type="SMART" id="SM00490">
    <property type="entry name" value="HELICc"/>
    <property type="match status" value="1"/>
</dbReference>
<feature type="domain" description="Helicase C-terminal" evidence="2">
    <location>
        <begin position="1205"/>
        <end position="1367"/>
    </location>
</feature>
<evidence type="ECO:0000259" key="2">
    <source>
        <dbReference type="PROSITE" id="PS51194"/>
    </source>
</evidence>
<protein>
    <recommendedName>
        <fullName evidence="2">Helicase C-terminal domain-containing protein</fullName>
    </recommendedName>
</protein>
<feature type="compositionally biased region" description="Polar residues" evidence="1">
    <location>
        <begin position="535"/>
        <end position="546"/>
    </location>
</feature>
<keyword evidence="4" id="KW-1185">Reference proteome</keyword>
<dbReference type="Gene3D" id="3.40.50.300">
    <property type="entry name" value="P-loop containing nucleotide triphosphate hydrolases"/>
    <property type="match status" value="1"/>
</dbReference>
<feature type="region of interest" description="Disordered" evidence="1">
    <location>
        <begin position="1152"/>
        <end position="1201"/>
    </location>
</feature>
<dbReference type="CDD" id="cd18787">
    <property type="entry name" value="SF2_C_DEAD"/>
    <property type="match status" value="1"/>
</dbReference>
<dbReference type="InterPro" id="IPR001650">
    <property type="entry name" value="Helicase_C-like"/>
</dbReference>
<reference evidence="3" key="1">
    <citation type="submission" date="2023-10" db="EMBL/GenBank/DDBJ databases">
        <authorList>
            <person name="Chen Y."/>
            <person name="Shah S."/>
            <person name="Dougan E. K."/>
            <person name="Thang M."/>
            <person name="Chan C."/>
        </authorList>
    </citation>
    <scope>NUCLEOTIDE SEQUENCE [LARGE SCALE GENOMIC DNA]</scope>
</reference>
<organism evidence="3 4">
    <name type="scientific">Prorocentrum cordatum</name>
    <dbReference type="NCBI Taxonomy" id="2364126"/>
    <lineage>
        <taxon>Eukaryota</taxon>
        <taxon>Sar</taxon>
        <taxon>Alveolata</taxon>
        <taxon>Dinophyceae</taxon>
        <taxon>Prorocentrales</taxon>
        <taxon>Prorocentraceae</taxon>
        <taxon>Prorocentrum</taxon>
    </lineage>
</organism>
<evidence type="ECO:0000313" key="3">
    <source>
        <dbReference type="EMBL" id="CAK0895556.1"/>
    </source>
</evidence>
<evidence type="ECO:0000256" key="1">
    <source>
        <dbReference type="SAM" id="MobiDB-lite"/>
    </source>
</evidence>
<evidence type="ECO:0000313" key="4">
    <source>
        <dbReference type="Proteomes" id="UP001189429"/>
    </source>
</evidence>
<accession>A0ABN9X7Z6</accession>
<dbReference type="PANTHER" id="PTHR47958">
    <property type="entry name" value="ATP-DEPENDENT RNA HELICASE DBP3"/>
    <property type="match status" value="1"/>
</dbReference>
<dbReference type="EMBL" id="CAUYUJ010020059">
    <property type="protein sequence ID" value="CAK0895556.1"/>
    <property type="molecule type" value="Genomic_DNA"/>
</dbReference>